<dbReference type="AlphaFoldDB" id="A0A852VEQ1"/>
<feature type="chain" id="PRO_5032625314" evidence="2">
    <location>
        <begin position="28"/>
        <end position="498"/>
    </location>
</feature>
<keyword evidence="1" id="KW-1133">Transmembrane helix</keyword>
<dbReference type="Proteomes" id="UP000564385">
    <property type="component" value="Unassembled WGS sequence"/>
</dbReference>
<evidence type="ECO:0000256" key="1">
    <source>
        <dbReference type="SAM" id="Phobius"/>
    </source>
</evidence>
<evidence type="ECO:0000256" key="2">
    <source>
        <dbReference type="SAM" id="SignalP"/>
    </source>
</evidence>
<dbReference type="EMBL" id="JACCCU010000001">
    <property type="protein sequence ID" value="NYF88934.1"/>
    <property type="molecule type" value="Genomic_DNA"/>
</dbReference>
<name>A0A852VEQ1_9BACT</name>
<evidence type="ECO:0000313" key="4">
    <source>
        <dbReference type="Proteomes" id="UP000564385"/>
    </source>
</evidence>
<accession>A0A852VEQ1</accession>
<keyword evidence="2" id="KW-0732">Signal</keyword>
<keyword evidence="1" id="KW-0812">Transmembrane</keyword>
<gene>
    <name evidence="3" type="ORF">HDF08_001001</name>
</gene>
<keyword evidence="1" id="KW-0472">Membrane</keyword>
<organism evidence="3 4">
    <name type="scientific">Tunturiibacter lichenicola</name>
    <dbReference type="NCBI Taxonomy" id="2051959"/>
    <lineage>
        <taxon>Bacteria</taxon>
        <taxon>Pseudomonadati</taxon>
        <taxon>Acidobacteriota</taxon>
        <taxon>Terriglobia</taxon>
        <taxon>Terriglobales</taxon>
        <taxon>Acidobacteriaceae</taxon>
        <taxon>Tunturiibacter</taxon>
    </lineage>
</organism>
<proteinExistence type="predicted"/>
<evidence type="ECO:0000313" key="3">
    <source>
        <dbReference type="EMBL" id="NYF88934.1"/>
    </source>
</evidence>
<feature type="signal peptide" evidence="2">
    <location>
        <begin position="1"/>
        <end position="27"/>
    </location>
</feature>
<feature type="transmembrane region" description="Helical" evidence="1">
    <location>
        <begin position="192"/>
        <end position="213"/>
    </location>
</feature>
<feature type="transmembrane region" description="Helical" evidence="1">
    <location>
        <begin position="149"/>
        <end position="172"/>
    </location>
</feature>
<protein>
    <submittedName>
        <fullName evidence="3">TRAP-type C4-dicarboxylate transport system permease small subunit</fullName>
    </submittedName>
</protein>
<reference evidence="3 4" key="1">
    <citation type="submission" date="2020-07" db="EMBL/GenBank/DDBJ databases">
        <title>Genomic Encyclopedia of Type Strains, Phase IV (KMG-V): Genome sequencing to study the core and pangenomes of soil and plant-associated prokaryotes.</title>
        <authorList>
            <person name="Whitman W."/>
        </authorList>
    </citation>
    <scope>NUCLEOTIDE SEQUENCE [LARGE SCALE GENOMIC DNA]</scope>
    <source>
        <strain evidence="3 4">M8UP22</strain>
    </source>
</reference>
<sequence length="498" mass="53066">MSPLSSPVRLLLLSILCLFAAPHLAHAHVGSKDVFEQINAGPYKLFVTIRMPTVIPGVASVEVRSSGATVRNIHITPLPITGEASKHPPTSDPMTSSTADPAFFTGSIWMMASGSWQVRFEIAGDAGDQITSVPVPAVAISTLKMQHGLGLTLGILGLFLVVSMAGIVAAAVRDARLEPGASPSPSRRRKAILATVGSLAFMALLIWGGAIWWNVEAATYSLNVYHPMSVETTLSGNLLNLKVVADEGGKERSSRSNRDLLLDHGHLMHLYAIREPEMDEVFHLHPELTAPGDFRIALPSMPAGDYKLYGDIVHANGFPETLVSAITVPLNMPGGPLGPDDANGSPTPLSRGELGNSYKLPDGYVMVWDCPSTISASTAYAFRFHLLDANGRPAPDVQPYMGMAGHAAFVKTDGTVFAHTHPEGSAAMAALMLANGRDASGHGDMSMDMSTDMSTHNEPLSNIVVFPYGFPSLGRYRIFIQMKHGATIETGAFDVIVP</sequence>
<comment type="caution">
    <text evidence="3">The sequence shown here is derived from an EMBL/GenBank/DDBJ whole genome shotgun (WGS) entry which is preliminary data.</text>
</comment>